<comment type="caution">
    <text evidence="1">The sequence shown here is derived from an EMBL/GenBank/DDBJ whole genome shotgun (WGS) entry which is preliminary data.</text>
</comment>
<evidence type="ECO:0000313" key="1">
    <source>
        <dbReference type="EMBL" id="PTU49215.1"/>
    </source>
</evidence>
<evidence type="ECO:0000313" key="2">
    <source>
        <dbReference type="Proteomes" id="UP000244874"/>
    </source>
</evidence>
<dbReference type="Proteomes" id="UP000244874">
    <property type="component" value="Unassembled WGS sequence"/>
</dbReference>
<proteinExistence type="predicted"/>
<accession>A0A2R7UCQ6</accession>
<sequence length="170" mass="20173">MSRPKGQWLGQGYYFWTEIDYWAHKWIEGEKVISEYDLSLPRDQLLDLVGSLQDQSDFLQVIDMFKKGSLRRRFEARYGSVFTVSDVIHWLRDEKADQGFREIFPYWAVRAKDSVGPRRVPFKAGHCEELLLLERHQMCVYAEHKEDVVTFRQFVHPAHFRDDTVIGEMA</sequence>
<gene>
    <name evidence="1" type="ORF">DBB42_26590</name>
</gene>
<dbReference type="AlphaFoldDB" id="A0A2R7UCQ6"/>
<reference evidence="1 2" key="1">
    <citation type="submission" date="2018-04" db="EMBL/GenBank/DDBJ databases">
        <authorList>
            <person name="Go L.Y."/>
            <person name="Mitchell J.A."/>
        </authorList>
    </citation>
    <scope>NUCLEOTIDE SEQUENCE [LARGE SCALE GENOMIC DNA]</scope>
    <source>
        <strain evidence="1 2">KCJK7865</strain>
    </source>
</reference>
<dbReference type="EMBL" id="QANO01000193">
    <property type="protein sequence ID" value="PTU49215.1"/>
    <property type="molecule type" value="Genomic_DNA"/>
</dbReference>
<protein>
    <submittedName>
        <fullName evidence="1">Uncharacterized protein</fullName>
    </submittedName>
</protein>
<organism evidence="1 2">
    <name type="scientific">Pseudomonas plecoglossicida</name>
    <dbReference type="NCBI Taxonomy" id="70775"/>
    <lineage>
        <taxon>Bacteria</taxon>
        <taxon>Pseudomonadati</taxon>
        <taxon>Pseudomonadota</taxon>
        <taxon>Gammaproteobacteria</taxon>
        <taxon>Pseudomonadales</taxon>
        <taxon>Pseudomonadaceae</taxon>
        <taxon>Pseudomonas</taxon>
    </lineage>
</organism>
<name>A0A2R7UCQ6_PSEDL</name>